<feature type="compositionally biased region" description="Acidic residues" evidence="2">
    <location>
        <begin position="338"/>
        <end position="356"/>
    </location>
</feature>
<accession>A0A642V5J0</accession>
<comment type="caution">
    <text evidence="4">The sequence shown here is derived from an EMBL/GenBank/DDBJ whole genome shotgun (WGS) entry which is preliminary data.</text>
</comment>
<dbReference type="InterPro" id="IPR016024">
    <property type="entry name" value="ARM-type_fold"/>
</dbReference>
<comment type="similarity">
    <text evidence="1">Belongs to the nuclear import and ribosome assembly adapter family.</text>
</comment>
<reference evidence="4" key="1">
    <citation type="journal article" date="2019" name="G3 (Bethesda)">
        <title>Genome Assemblies of Two Rare Opportunistic Yeast Pathogens: Diutina rugosa (syn. Candida rugosa) and Trichomonascus ciferrii (syn. Candida ciferrii).</title>
        <authorList>
            <person name="Mixao V."/>
            <person name="Saus E."/>
            <person name="Hansen A.P."/>
            <person name="Lass-Florl C."/>
            <person name="Gabaldon T."/>
        </authorList>
    </citation>
    <scope>NUCLEOTIDE SEQUENCE</scope>
    <source>
        <strain evidence="4">CBS 4856</strain>
    </source>
</reference>
<feature type="domain" description="SYO1-like TPR repeats" evidence="3">
    <location>
        <begin position="417"/>
        <end position="633"/>
    </location>
</feature>
<dbReference type="EMBL" id="SWFS01000179">
    <property type="protein sequence ID" value="KAA8915278.1"/>
    <property type="molecule type" value="Genomic_DNA"/>
</dbReference>
<dbReference type="SUPFAM" id="SSF48371">
    <property type="entry name" value="ARM repeat"/>
    <property type="match status" value="1"/>
</dbReference>
<feature type="compositionally biased region" description="Basic residues" evidence="2">
    <location>
        <begin position="1"/>
        <end position="14"/>
    </location>
</feature>
<proteinExistence type="inferred from homology"/>
<dbReference type="Pfam" id="PF25567">
    <property type="entry name" value="TPR_SYO1"/>
    <property type="match status" value="1"/>
</dbReference>
<feature type="region of interest" description="Disordered" evidence="2">
    <location>
        <begin position="1"/>
        <end position="28"/>
    </location>
</feature>
<name>A0A642V5J0_9ASCO</name>
<evidence type="ECO:0000259" key="3">
    <source>
        <dbReference type="Pfam" id="PF25567"/>
    </source>
</evidence>
<evidence type="ECO:0000256" key="1">
    <source>
        <dbReference type="ARBA" id="ARBA00049983"/>
    </source>
</evidence>
<dbReference type="InterPro" id="IPR052616">
    <property type="entry name" value="SYO1-like"/>
</dbReference>
<evidence type="ECO:0000313" key="4">
    <source>
        <dbReference type="EMBL" id="KAA8915278.1"/>
    </source>
</evidence>
<dbReference type="Proteomes" id="UP000761534">
    <property type="component" value="Unassembled WGS sequence"/>
</dbReference>
<organism evidence="4 5">
    <name type="scientific">Trichomonascus ciferrii</name>
    <dbReference type="NCBI Taxonomy" id="44093"/>
    <lineage>
        <taxon>Eukaryota</taxon>
        <taxon>Fungi</taxon>
        <taxon>Dikarya</taxon>
        <taxon>Ascomycota</taxon>
        <taxon>Saccharomycotina</taxon>
        <taxon>Dipodascomycetes</taxon>
        <taxon>Dipodascales</taxon>
        <taxon>Trichomonascaceae</taxon>
        <taxon>Trichomonascus</taxon>
        <taxon>Trichomonascus ciferrii complex</taxon>
    </lineage>
</organism>
<protein>
    <recommendedName>
        <fullName evidence="3">SYO1-like TPR repeats domain-containing protein</fullName>
    </recommendedName>
</protein>
<dbReference type="GO" id="GO:0006606">
    <property type="term" value="P:protein import into nucleus"/>
    <property type="evidence" value="ECO:0007669"/>
    <property type="project" value="TreeGrafter"/>
</dbReference>
<dbReference type="PANTHER" id="PTHR13347:SF1">
    <property type="entry name" value="HEAT REPEAT-CONTAINING PROTEIN 3"/>
    <property type="match status" value="1"/>
</dbReference>
<evidence type="ECO:0000313" key="5">
    <source>
        <dbReference type="Proteomes" id="UP000761534"/>
    </source>
</evidence>
<feature type="region of interest" description="Disordered" evidence="2">
    <location>
        <begin position="335"/>
        <end position="356"/>
    </location>
</feature>
<dbReference type="VEuPathDB" id="FungiDB:TRICI_002635"/>
<sequence>MGKAKKPRNKKARKAANPISRESELRNEDVEAHKKTIIPLIEKLCSGKSDDRSMAISAITALSEDEKMRKVMLKEKLVHTVMKQSLSDESEEVVSEAYGLLRNLVVEEGYDIAVFLNRQDILTPIEAKLVKLKEVIDANDWEKMEAPMRRLVLNQLENLVGLLSSMAITHNDVFDGIDKRLPNLAVFLIQLIRLNDPALLTAACELLYVLSEDNDRVIDQISDYPFKELLKQEISNSARIYVNGILFNAYVEQGTADQEVLCEILKSIVFSISDVDLEKAKQNVVPKIENDTHVDVHEVNAVSAEARSVIDTVQMALELFTAIAEVISVDPKAISREPEEDEEGMMEEDDDEQPDMSDDAFIERSVEQEEDHAVEVDGDISFDGNEDGDLPSPSVEYLHEVVLPLIIRYLDEPLFVSRAMAALNNSCWTLSDKLSVDKNASWRKNAIDLWSNIFKYLESTDLEVCVGTIGALWAIATAFKGQVPIANEQISHITNKCSTVKQNMTNGNKDESTEYIVRATGLIGTVGMAQDRVEITRESSKFILSIISNALDCPIEVVIQALDTLFDMFGDGSYDYDQPVFIGDNILQTLKTALPTVRQAVKRVDKKRLPELRDRADEAALNLGRFIDYKKKERV</sequence>
<dbReference type="GO" id="GO:0051082">
    <property type="term" value="F:unfolded protein binding"/>
    <property type="evidence" value="ECO:0007669"/>
    <property type="project" value="TreeGrafter"/>
</dbReference>
<dbReference type="PANTHER" id="PTHR13347">
    <property type="entry name" value="HEAT REPEAT-CONTAINING PROTEIN 3"/>
    <property type="match status" value="1"/>
</dbReference>
<evidence type="ECO:0000256" key="2">
    <source>
        <dbReference type="SAM" id="MobiDB-lite"/>
    </source>
</evidence>
<dbReference type="InterPro" id="IPR057990">
    <property type="entry name" value="TPR_SYO1"/>
</dbReference>
<dbReference type="Gene3D" id="1.25.10.10">
    <property type="entry name" value="Leucine-rich Repeat Variant"/>
    <property type="match status" value="1"/>
</dbReference>
<dbReference type="OrthoDB" id="288703at2759"/>
<keyword evidence="5" id="KW-1185">Reference proteome</keyword>
<dbReference type="GO" id="GO:0042273">
    <property type="term" value="P:ribosomal large subunit biogenesis"/>
    <property type="evidence" value="ECO:0007669"/>
    <property type="project" value="TreeGrafter"/>
</dbReference>
<dbReference type="AlphaFoldDB" id="A0A642V5J0"/>
<gene>
    <name evidence="4" type="ORF">TRICI_002635</name>
</gene>
<dbReference type="InterPro" id="IPR011989">
    <property type="entry name" value="ARM-like"/>
</dbReference>
<dbReference type="CDD" id="cd13394">
    <property type="entry name" value="Syo1_like"/>
    <property type="match status" value="1"/>
</dbReference>